<dbReference type="Gene3D" id="3.40.50.2300">
    <property type="match status" value="1"/>
</dbReference>
<dbReference type="InterPro" id="IPR001789">
    <property type="entry name" value="Sig_transdc_resp-reg_receiver"/>
</dbReference>
<name>A0ABS5E5X5_9PROT</name>
<evidence type="ECO:0000313" key="4">
    <source>
        <dbReference type="Proteomes" id="UP000677812"/>
    </source>
</evidence>
<sequence>MMSSRTALVVEDDFIIRLCLTEYLEGEDFIITEASGLEEVEAILKDGPIFEILITDYYLADGTGADIVKTARNQHPLLPVVYISGHNAVPDTSSPLAKHITKPYALEDVLNAINALTHPSS</sequence>
<feature type="modified residue" description="4-aspartylphosphate" evidence="1">
    <location>
        <position position="56"/>
    </location>
</feature>
<dbReference type="Pfam" id="PF00072">
    <property type="entry name" value="Response_reg"/>
    <property type="match status" value="1"/>
</dbReference>
<dbReference type="CDD" id="cd00156">
    <property type="entry name" value="REC"/>
    <property type="match status" value="1"/>
</dbReference>
<dbReference type="PROSITE" id="PS50110">
    <property type="entry name" value="RESPONSE_REGULATORY"/>
    <property type="match status" value="1"/>
</dbReference>
<comment type="caution">
    <text evidence="3">The sequence shown here is derived from an EMBL/GenBank/DDBJ whole genome shotgun (WGS) entry which is preliminary data.</text>
</comment>
<evidence type="ECO:0000256" key="1">
    <source>
        <dbReference type="PROSITE-ProRule" id="PRU00169"/>
    </source>
</evidence>
<evidence type="ECO:0000313" key="3">
    <source>
        <dbReference type="EMBL" id="MBR0559302.1"/>
    </source>
</evidence>
<keyword evidence="4" id="KW-1185">Reference proteome</keyword>
<dbReference type="Proteomes" id="UP000677812">
    <property type="component" value="Unassembled WGS sequence"/>
</dbReference>
<evidence type="ECO:0000259" key="2">
    <source>
        <dbReference type="PROSITE" id="PS50110"/>
    </source>
</evidence>
<dbReference type="EMBL" id="JAGRQH010000002">
    <property type="protein sequence ID" value="MBR0559302.1"/>
    <property type="molecule type" value="Genomic_DNA"/>
</dbReference>
<proteinExistence type="predicted"/>
<organism evidence="3 4">
    <name type="scientific">Neokomagataea anthophila</name>
    <dbReference type="NCBI Taxonomy" id="2826925"/>
    <lineage>
        <taxon>Bacteria</taxon>
        <taxon>Pseudomonadati</taxon>
        <taxon>Pseudomonadota</taxon>
        <taxon>Alphaproteobacteria</taxon>
        <taxon>Acetobacterales</taxon>
        <taxon>Acetobacteraceae</taxon>
        <taxon>Neokomagataea</taxon>
    </lineage>
</organism>
<gene>
    <name evidence="3" type="ORF">KB213_04415</name>
</gene>
<accession>A0ABS5E5X5</accession>
<dbReference type="SUPFAM" id="SSF52172">
    <property type="entry name" value="CheY-like"/>
    <property type="match status" value="1"/>
</dbReference>
<reference evidence="3 4" key="1">
    <citation type="submission" date="2021-04" db="EMBL/GenBank/DDBJ databases">
        <title>The complete genome sequence of Neokomagataea sp. TBRC 2177.</title>
        <authorList>
            <person name="Charoenyingcharoen P."/>
            <person name="Yukphan P."/>
        </authorList>
    </citation>
    <scope>NUCLEOTIDE SEQUENCE [LARGE SCALE GENOMIC DNA]</scope>
    <source>
        <strain evidence="3 4">TBRC 2177</strain>
    </source>
</reference>
<keyword evidence="1" id="KW-0597">Phosphoprotein</keyword>
<dbReference type="SMART" id="SM00448">
    <property type="entry name" value="REC"/>
    <property type="match status" value="1"/>
</dbReference>
<protein>
    <submittedName>
        <fullName evidence="3">Response regulator</fullName>
    </submittedName>
</protein>
<dbReference type="InterPro" id="IPR011006">
    <property type="entry name" value="CheY-like_superfamily"/>
</dbReference>
<dbReference type="RefSeq" id="WP_211680801.1">
    <property type="nucleotide sequence ID" value="NZ_JAGRQH010000002.1"/>
</dbReference>
<feature type="domain" description="Response regulatory" evidence="2">
    <location>
        <begin position="6"/>
        <end position="117"/>
    </location>
</feature>